<proteinExistence type="predicted"/>
<keyword evidence="2" id="KW-1185">Reference proteome</keyword>
<comment type="caution">
    <text evidence="1">The sequence shown here is derived from an EMBL/GenBank/DDBJ whole genome shotgun (WGS) entry which is preliminary data.</text>
</comment>
<name>A0AA35PTB1_9HYPO</name>
<dbReference type="EMBL" id="CABFNP030000511">
    <property type="protein sequence ID" value="CAI6034095.1"/>
    <property type="molecule type" value="Genomic_DNA"/>
</dbReference>
<organism evidence="1 2">
    <name type="scientific">Clonostachys chloroleuca</name>
    <dbReference type="NCBI Taxonomy" id="1926264"/>
    <lineage>
        <taxon>Eukaryota</taxon>
        <taxon>Fungi</taxon>
        <taxon>Dikarya</taxon>
        <taxon>Ascomycota</taxon>
        <taxon>Pezizomycotina</taxon>
        <taxon>Sordariomycetes</taxon>
        <taxon>Hypocreomycetidae</taxon>
        <taxon>Hypocreales</taxon>
        <taxon>Bionectriaceae</taxon>
        <taxon>Clonostachys</taxon>
    </lineage>
</organism>
<gene>
    <name evidence="1" type="ORF">CCHLO57077_00011016</name>
</gene>
<accession>A0AA35PTB1</accession>
<dbReference type="AlphaFoldDB" id="A0AA35PTB1"/>
<sequence length="65" mass="7343">MTVAGSTHHRDSYCKVCRFDVEGAKLESHGSLQEEKEYYTLIDLSFCSITTGEKDDSRVGTEEDH</sequence>
<dbReference type="Proteomes" id="UP001160390">
    <property type="component" value="Unassembled WGS sequence"/>
</dbReference>
<reference evidence="1" key="1">
    <citation type="submission" date="2023-01" db="EMBL/GenBank/DDBJ databases">
        <authorList>
            <person name="Piombo E."/>
        </authorList>
    </citation>
    <scope>NUCLEOTIDE SEQUENCE</scope>
</reference>
<evidence type="ECO:0000313" key="2">
    <source>
        <dbReference type="Proteomes" id="UP001160390"/>
    </source>
</evidence>
<evidence type="ECO:0000313" key="1">
    <source>
        <dbReference type="EMBL" id="CAI6034095.1"/>
    </source>
</evidence>
<protein>
    <submittedName>
        <fullName evidence="1">Uncharacterized protein</fullName>
    </submittedName>
</protein>